<feature type="domain" description="Glucose-methanol-choline oxidoreductase N-terminal" evidence="4">
    <location>
        <begin position="84"/>
        <end position="107"/>
    </location>
</feature>
<evidence type="ECO:0000256" key="3">
    <source>
        <dbReference type="RuleBase" id="RU003968"/>
    </source>
</evidence>
<dbReference type="Pfam" id="PF00732">
    <property type="entry name" value="GMC_oxred_N"/>
    <property type="match status" value="1"/>
</dbReference>
<dbReference type="GO" id="GO:0050660">
    <property type="term" value="F:flavin adenine dinucleotide binding"/>
    <property type="evidence" value="ECO:0007669"/>
    <property type="project" value="InterPro"/>
</dbReference>
<keyword evidence="6" id="KW-1185">Reference proteome</keyword>
<dbReference type="SUPFAM" id="SSF51905">
    <property type="entry name" value="FAD/NAD(P)-binding domain"/>
    <property type="match status" value="1"/>
</dbReference>
<dbReference type="PROSITE" id="PS00623">
    <property type="entry name" value="GMC_OXRED_1"/>
    <property type="match status" value="1"/>
</dbReference>
<evidence type="ECO:0000313" key="6">
    <source>
        <dbReference type="Proteomes" id="UP000224854"/>
    </source>
</evidence>
<dbReference type="OrthoDB" id="269227at2759"/>
<dbReference type="Pfam" id="PF05199">
    <property type="entry name" value="GMC_oxred_C"/>
    <property type="match status" value="1"/>
</dbReference>
<dbReference type="PANTHER" id="PTHR11552:SF210">
    <property type="entry name" value="GLUCOSE-METHANOL-CHOLINE OXIDOREDUCTASE N-TERMINAL DOMAIN-CONTAINING PROTEIN-RELATED"/>
    <property type="match status" value="1"/>
</dbReference>
<protein>
    <recommendedName>
        <fullName evidence="4">Glucose-methanol-choline oxidoreductase N-terminal domain-containing protein</fullName>
    </recommendedName>
</protein>
<dbReference type="AlphaFoldDB" id="A0A2C5ZI81"/>
<dbReference type="SUPFAM" id="SSF54373">
    <property type="entry name" value="FAD-linked reductases, C-terminal domain"/>
    <property type="match status" value="1"/>
</dbReference>
<comment type="similarity">
    <text evidence="1 3">Belongs to the GMC oxidoreductase family.</text>
</comment>
<dbReference type="Gene3D" id="3.50.50.60">
    <property type="entry name" value="FAD/NAD(P)-binding domain"/>
    <property type="match status" value="1"/>
</dbReference>
<comment type="cofactor">
    <cofactor evidence="2">
        <name>FAD</name>
        <dbReference type="ChEBI" id="CHEBI:57692"/>
    </cofactor>
</comment>
<evidence type="ECO:0000256" key="1">
    <source>
        <dbReference type="ARBA" id="ARBA00010790"/>
    </source>
</evidence>
<gene>
    <name evidence="5" type="ORF">CDD82_208</name>
</gene>
<sequence>MASFSSPDFIIIGGGTSGLVVADRLSEDASVTVLVLEAGQDLSADARVNVPGLWTTLLGSEADWHFRSVAQPGLNGRELSEPQGKGLGGSSAINGQAFIAPARADIDAWAAMGNPGWDWASLVPWYRKAYTLIPPADAATREHLGIDWINDDFRGTQGPIQVSFPGVIENPLCKAWIDAFRGRDEITTGDPFSGDSIGGYSNAATVDPATKTRSYSGSTHGLTILQRPNVRVLTGTTARKIMFEQSASGVRATGVHASVNGRDETFSASREVIVAAGVFNTPKLLELSGIGQKKLLEKLDIPVVLDLAGVGENLQDHLMTGVSYEVADGVVTADPLMRQEPDALVMAQKMYAESKAGPLTIGGMQSHAFMPLKHFDAAHLLAKCQPEPGDEDFCSVVGSIVEKPDECSGAWFLFLAQANLHEGGKSFVGSQLLPQNFASLGCSQSHPFSRGSTHITSADVDAPPQIDPRFFSHPADLEIMARHVQALETLRHSKALEPFFKPNGQRNHADAFNIGSLEGAKKYVLDTATTTYHTCGTAPMLPKDKGGVVDTRLIVYGTDNLRIVDASMFPLIPRGNIMSSVYGVAERAADIIKGSK</sequence>
<dbReference type="Gene3D" id="3.30.560.10">
    <property type="entry name" value="Glucose Oxidase, domain 3"/>
    <property type="match status" value="1"/>
</dbReference>
<dbReference type="EMBL" id="NJEU01000104">
    <property type="protein sequence ID" value="PHH81675.1"/>
    <property type="molecule type" value="Genomic_DNA"/>
</dbReference>
<comment type="caution">
    <text evidence="5">The sequence shown here is derived from an EMBL/GenBank/DDBJ whole genome shotgun (WGS) entry which is preliminary data.</text>
</comment>
<feature type="binding site" evidence="2">
    <location>
        <begin position="16"/>
        <end position="17"/>
    </location>
    <ligand>
        <name>FAD</name>
        <dbReference type="ChEBI" id="CHEBI:57692"/>
    </ligand>
</feature>
<evidence type="ECO:0000256" key="2">
    <source>
        <dbReference type="PIRSR" id="PIRSR000137-2"/>
    </source>
</evidence>
<dbReference type="PIRSF" id="PIRSF000137">
    <property type="entry name" value="Alcohol_oxidase"/>
    <property type="match status" value="1"/>
</dbReference>
<dbReference type="InterPro" id="IPR012132">
    <property type="entry name" value="GMC_OxRdtase"/>
</dbReference>
<evidence type="ECO:0000259" key="4">
    <source>
        <dbReference type="PROSITE" id="PS00623"/>
    </source>
</evidence>
<dbReference type="Proteomes" id="UP000224854">
    <property type="component" value="Unassembled WGS sequence"/>
</dbReference>
<keyword evidence="3" id="KW-0285">Flavoprotein</keyword>
<dbReference type="InterPro" id="IPR036188">
    <property type="entry name" value="FAD/NAD-bd_sf"/>
</dbReference>
<dbReference type="PANTHER" id="PTHR11552">
    <property type="entry name" value="GLUCOSE-METHANOL-CHOLINE GMC OXIDOREDUCTASE"/>
    <property type="match status" value="1"/>
</dbReference>
<name>A0A2C5ZI81_9HYPO</name>
<dbReference type="GO" id="GO:0016614">
    <property type="term" value="F:oxidoreductase activity, acting on CH-OH group of donors"/>
    <property type="evidence" value="ECO:0007669"/>
    <property type="project" value="InterPro"/>
</dbReference>
<organism evidence="5 6">
    <name type="scientific">Ophiocordyceps australis</name>
    <dbReference type="NCBI Taxonomy" id="1399860"/>
    <lineage>
        <taxon>Eukaryota</taxon>
        <taxon>Fungi</taxon>
        <taxon>Dikarya</taxon>
        <taxon>Ascomycota</taxon>
        <taxon>Pezizomycotina</taxon>
        <taxon>Sordariomycetes</taxon>
        <taxon>Hypocreomycetidae</taxon>
        <taxon>Hypocreales</taxon>
        <taxon>Ophiocordycipitaceae</taxon>
        <taxon>Ophiocordyceps</taxon>
    </lineage>
</organism>
<accession>A0A2C5ZI81</accession>
<dbReference type="InterPro" id="IPR000172">
    <property type="entry name" value="GMC_OxRdtase_N"/>
</dbReference>
<evidence type="ECO:0000313" key="5">
    <source>
        <dbReference type="EMBL" id="PHH81675.1"/>
    </source>
</evidence>
<keyword evidence="2 3" id="KW-0274">FAD</keyword>
<dbReference type="InterPro" id="IPR007867">
    <property type="entry name" value="GMC_OxRtase_C"/>
</dbReference>
<proteinExistence type="inferred from homology"/>
<reference evidence="5 6" key="1">
    <citation type="submission" date="2017-06" db="EMBL/GenBank/DDBJ databases">
        <title>Ant-infecting Ophiocordyceps genomes reveal a high diversity of potential behavioral manipulation genes and a possible major role for enterotoxins.</title>
        <authorList>
            <person name="De Bekker C."/>
            <person name="Evans H.C."/>
            <person name="Brachmann A."/>
            <person name="Hughes D.P."/>
        </authorList>
    </citation>
    <scope>NUCLEOTIDE SEQUENCE [LARGE SCALE GENOMIC DNA]</scope>
    <source>
        <strain evidence="5 6">1348a</strain>
    </source>
</reference>